<accession>X0ZL40</accession>
<evidence type="ECO:0000313" key="1">
    <source>
        <dbReference type="EMBL" id="GAG58812.1"/>
    </source>
</evidence>
<sequence length="59" mass="6618">MGSGFTSSQIIEEVTEIKGNTKLKRISDIRKLYIKFLKSFTDLSNKEIANLHEIGSSTV</sequence>
<reference evidence="1" key="1">
    <citation type="journal article" date="2014" name="Front. Microbiol.">
        <title>High frequency of phylogenetically diverse reductive dehalogenase-homologous genes in deep subseafloor sedimentary metagenomes.</title>
        <authorList>
            <person name="Kawai M."/>
            <person name="Futagami T."/>
            <person name="Toyoda A."/>
            <person name="Takaki Y."/>
            <person name="Nishi S."/>
            <person name="Hori S."/>
            <person name="Arai W."/>
            <person name="Tsubouchi T."/>
            <person name="Morono Y."/>
            <person name="Uchiyama I."/>
            <person name="Ito T."/>
            <person name="Fujiyama A."/>
            <person name="Inagaki F."/>
            <person name="Takami H."/>
        </authorList>
    </citation>
    <scope>NUCLEOTIDE SEQUENCE</scope>
    <source>
        <strain evidence="1">Expedition CK06-06</strain>
    </source>
</reference>
<proteinExistence type="predicted"/>
<feature type="non-terminal residue" evidence="1">
    <location>
        <position position="59"/>
    </location>
</feature>
<dbReference type="AlphaFoldDB" id="X0ZL40"/>
<comment type="caution">
    <text evidence="1">The sequence shown here is derived from an EMBL/GenBank/DDBJ whole genome shotgun (WGS) entry which is preliminary data.</text>
</comment>
<dbReference type="EMBL" id="BART01000919">
    <property type="protein sequence ID" value="GAG58812.1"/>
    <property type="molecule type" value="Genomic_DNA"/>
</dbReference>
<organism evidence="1">
    <name type="scientific">marine sediment metagenome</name>
    <dbReference type="NCBI Taxonomy" id="412755"/>
    <lineage>
        <taxon>unclassified sequences</taxon>
        <taxon>metagenomes</taxon>
        <taxon>ecological metagenomes</taxon>
    </lineage>
</organism>
<gene>
    <name evidence="1" type="ORF">S01H4_03669</name>
</gene>
<protein>
    <submittedName>
        <fullName evidence="1">Uncharacterized protein</fullName>
    </submittedName>
</protein>
<name>X0ZL40_9ZZZZ</name>